<dbReference type="Proteomes" id="UP000003858">
    <property type="component" value="Unassembled WGS sequence"/>
</dbReference>
<dbReference type="Pfam" id="PF21825">
    <property type="entry name" value="crAss001_48"/>
    <property type="match status" value="1"/>
</dbReference>
<evidence type="ECO:0000313" key="2">
    <source>
        <dbReference type="Proteomes" id="UP000003858"/>
    </source>
</evidence>
<sequence>MEAYKQRMIDEYNQLKERCVRIENFLKAYKEKQVPDFELSCPLELLQSQYHAMRSYLKILETRAKFERIDLIEKEKIYTVEIPVGDGFFQTLCQSGTGNLCLNDHKYLSLKKLREHNSYVPGGLTEKKIKNSTVAWAWQFAKEVEDD</sequence>
<dbReference type="EMBL" id="AFUB01000023">
    <property type="protein sequence ID" value="EGU67712.1"/>
    <property type="molecule type" value="Genomic_DNA"/>
</dbReference>
<reference evidence="1 2" key="1">
    <citation type="submission" date="2011-05" db="EMBL/GenBank/DDBJ databases">
        <authorList>
            <person name="Durkin A.S."/>
            <person name="Radune D."/>
            <person name="Hostetler J."/>
            <person name="Torralba M."/>
            <person name="Gillis M."/>
            <person name="Methe B."/>
            <person name="Sutton G."/>
            <person name="Nelson K.E."/>
        </authorList>
    </citation>
    <scope>NUCLEOTIDE SEQUENCE [LARGE SCALE GENOMIC DNA]</scope>
    <source>
        <strain evidence="1 2">SK95</strain>
    </source>
</reference>
<dbReference type="InterPro" id="IPR054052">
    <property type="entry name" value="Y16Q-like"/>
</dbReference>
<accession>F9LWD4</accession>
<dbReference type="RefSeq" id="WP_004243394.1">
    <property type="nucleotide sequence ID" value="NZ_AFUB01000023.1"/>
</dbReference>
<name>F9LWD4_STROR</name>
<dbReference type="OrthoDB" id="3236584at2"/>
<organism evidence="1 2">
    <name type="scientific">Streptococcus mitis bv. 2 str. SK95</name>
    <dbReference type="NCBI Taxonomy" id="1000588"/>
    <lineage>
        <taxon>Bacteria</taxon>
        <taxon>Bacillati</taxon>
        <taxon>Bacillota</taxon>
        <taxon>Bacilli</taxon>
        <taxon>Lactobacillales</taxon>
        <taxon>Streptococcaceae</taxon>
        <taxon>Streptococcus</taxon>
    </lineage>
</organism>
<comment type="caution">
    <text evidence="1">The sequence shown here is derived from an EMBL/GenBank/DDBJ whole genome shotgun (WGS) entry which is preliminary data.</text>
</comment>
<dbReference type="AlphaFoldDB" id="F9LWD4"/>
<evidence type="ECO:0000313" key="1">
    <source>
        <dbReference type="EMBL" id="EGU67712.1"/>
    </source>
</evidence>
<gene>
    <name evidence="1" type="ORF">HMPREF9965_1715</name>
</gene>
<proteinExistence type="predicted"/>
<protein>
    <submittedName>
        <fullName evidence="1">Conserved domain protein</fullName>
    </submittedName>
</protein>